<keyword evidence="3" id="KW-1185">Reference proteome</keyword>
<evidence type="ECO:0000313" key="3">
    <source>
        <dbReference type="Proteomes" id="UP001198495"/>
    </source>
</evidence>
<evidence type="ECO:0000313" key="2">
    <source>
        <dbReference type="EMBL" id="MCC2219899.1"/>
    </source>
</evidence>
<feature type="transmembrane region" description="Helical" evidence="1">
    <location>
        <begin position="74"/>
        <end position="92"/>
    </location>
</feature>
<proteinExistence type="predicted"/>
<dbReference type="Proteomes" id="UP001198495">
    <property type="component" value="Unassembled WGS sequence"/>
</dbReference>
<feature type="transmembrane region" description="Helical" evidence="1">
    <location>
        <begin position="43"/>
        <end position="62"/>
    </location>
</feature>
<name>A0ABS8FVG9_9FIRM</name>
<reference evidence="2 3" key="1">
    <citation type="submission" date="2021-10" db="EMBL/GenBank/DDBJ databases">
        <title>Anaerobic single-cell dispensing facilitates the cultivation of human gut bacteria.</title>
        <authorList>
            <person name="Afrizal A."/>
        </authorList>
    </citation>
    <scope>NUCLEOTIDE SEQUENCE [LARGE SCALE GENOMIC DNA]</scope>
    <source>
        <strain evidence="2 3">CLA-AA-H212</strain>
    </source>
</reference>
<sequence length="142" mass="16097">MSEEKLFDVNWDQRKWETPASAQDMKLYSYPPRTIRNMSVPGFLTWLVLLLASIGGLLYTAWMTVTGDYEDGKINTILGVVSFVVLLCCLIYKTNYKRKLITYTDVLHAVLIDKAKHAYVVHLNEDAFLGATGLGAYRVQTV</sequence>
<protein>
    <submittedName>
        <fullName evidence="2">Uncharacterized protein</fullName>
    </submittedName>
</protein>
<gene>
    <name evidence="2" type="ORF">LKD28_12860</name>
</gene>
<keyword evidence="1" id="KW-1133">Transmembrane helix</keyword>
<evidence type="ECO:0000256" key="1">
    <source>
        <dbReference type="SAM" id="Phobius"/>
    </source>
</evidence>
<organism evidence="2 3">
    <name type="scientific">Coprococcus hominis</name>
    <name type="common">ex Arizal et al. 2022</name>
    <dbReference type="NCBI Taxonomy" id="2881262"/>
    <lineage>
        <taxon>Bacteria</taxon>
        <taxon>Bacillati</taxon>
        <taxon>Bacillota</taxon>
        <taxon>Clostridia</taxon>
        <taxon>Lachnospirales</taxon>
        <taxon>Lachnospiraceae</taxon>
        <taxon>Coprococcus</taxon>
    </lineage>
</organism>
<dbReference type="RefSeq" id="WP_227573578.1">
    <property type="nucleotide sequence ID" value="NZ_JAJEQT010000011.1"/>
</dbReference>
<dbReference type="EMBL" id="JAJEQT010000011">
    <property type="protein sequence ID" value="MCC2219899.1"/>
    <property type="molecule type" value="Genomic_DNA"/>
</dbReference>
<comment type="caution">
    <text evidence="2">The sequence shown here is derived from an EMBL/GenBank/DDBJ whole genome shotgun (WGS) entry which is preliminary data.</text>
</comment>
<keyword evidence="1" id="KW-0472">Membrane</keyword>
<keyword evidence="1" id="KW-0812">Transmembrane</keyword>
<accession>A0ABS8FVG9</accession>